<keyword evidence="1" id="KW-0812">Transmembrane</keyword>
<feature type="signal peptide" evidence="2">
    <location>
        <begin position="1"/>
        <end position="16"/>
    </location>
</feature>
<dbReference type="AlphaFoldDB" id="A0A7S2Q448"/>
<keyword evidence="1" id="KW-1133">Transmembrane helix</keyword>
<evidence type="ECO:0000313" key="3">
    <source>
        <dbReference type="EMBL" id="CAD9632082.1"/>
    </source>
</evidence>
<dbReference type="InterPro" id="IPR021883">
    <property type="entry name" value="LPA1-like"/>
</dbReference>
<protein>
    <submittedName>
        <fullName evidence="3">Uncharacterized protein</fullName>
    </submittedName>
</protein>
<dbReference type="PANTHER" id="PTHR35498">
    <property type="entry name" value="PROTEIN LOW PSII ACCUMULATION 1, CHLOROPLASTIC"/>
    <property type="match status" value="1"/>
</dbReference>
<dbReference type="EMBL" id="HBGZ01033150">
    <property type="protein sequence ID" value="CAD9632082.1"/>
    <property type="molecule type" value="Transcribed_RNA"/>
</dbReference>
<proteinExistence type="predicted"/>
<feature type="chain" id="PRO_5031058646" evidence="2">
    <location>
        <begin position="17"/>
        <end position="336"/>
    </location>
</feature>
<gene>
    <name evidence="3" type="ORF">SMAR0320_LOCUS23736</name>
</gene>
<evidence type="ECO:0000256" key="1">
    <source>
        <dbReference type="SAM" id="Phobius"/>
    </source>
</evidence>
<sequence length="336" mass="35939">MRLTILISCLLASASAFTKPQLSGVRNIQSPAVNNRNRIVVSSSNENEAALGEKMNGYTVKQRLREEVESPFRKVRLAFFGISAFSALTALYFSALVAIKANIGGYADVPPLDEALVQVAINSGGALGFGLLAAREIKVGQGNLERIAKGGLLARLVVDPAAEEASKRTLKDYRRISSVIVAAGGAEYIRSLSMSLCSDQLADENTLPAALAGVDVVIVPVLLDENFNVVETKSAWRSATPGENDRNFDSTRADEVICFPSVLSMWQEYIDSDVKTAQGQGFDVISKGITITVKKNGRILRRATGLPPFGDMVGMMEVADGSKFGMPGDSEKYGGP</sequence>
<reference evidence="3" key="1">
    <citation type="submission" date="2021-01" db="EMBL/GenBank/DDBJ databases">
        <authorList>
            <person name="Corre E."/>
            <person name="Pelletier E."/>
            <person name="Niang G."/>
            <person name="Scheremetjew M."/>
            <person name="Finn R."/>
            <person name="Kale V."/>
            <person name="Holt S."/>
            <person name="Cochrane G."/>
            <person name="Meng A."/>
            <person name="Brown T."/>
            <person name="Cohen L."/>
        </authorList>
    </citation>
    <scope>NUCLEOTIDE SEQUENCE</scope>
    <source>
        <strain evidence="3">SM1012Den-03</strain>
    </source>
</reference>
<dbReference type="Pfam" id="PF11998">
    <property type="entry name" value="DUF3493"/>
    <property type="match status" value="1"/>
</dbReference>
<accession>A0A7S2Q448</accession>
<dbReference type="PANTHER" id="PTHR35498:SF1">
    <property type="entry name" value="LOW PSII ACCUMULATION-LIKE PROTEIN"/>
    <property type="match status" value="1"/>
</dbReference>
<keyword evidence="1" id="KW-0472">Membrane</keyword>
<feature type="transmembrane region" description="Helical" evidence="1">
    <location>
        <begin position="77"/>
        <end position="99"/>
    </location>
</feature>
<keyword evidence="2" id="KW-0732">Signal</keyword>
<evidence type="ECO:0000256" key="2">
    <source>
        <dbReference type="SAM" id="SignalP"/>
    </source>
</evidence>
<name>A0A7S2Q448_9STRA</name>
<organism evidence="3">
    <name type="scientific">Skeletonema marinoi</name>
    <dbReference type="NCBI Taxonomy" id="267567"/>
    <lineage>
        <taxon>Eukaryota</taxon>
        <taxon>Sar</taxon>
        <taxon>Stramenopiles</taxon>
        <taxon>Ochrophyta</taxon>
        <taxon>Bacillariophyta</taxon>
        <taxon>Coscinodiscophyceae</taxon>
        <taxon>Thalassiosirophycidae</taxon>
        <taxon>Thalassiosirales</taxon>
        <taxon>Skeletonemataceae</taxon>
        <taxon>Skeletonema</taxon>
        <taxon>Skeletonema marinoi-dohrnii complex</taxon>
    </lineage>
</organism>